<evidence type="ECO:0000259" key="10">
    <source>
        <dbReference type="Pfam" id="PF00117"/>
    </source>
</evidence>
<dbReference type="SUPFAM" id="SSF52317">
    <property type="entry name" value="Class I glutamine amidotransferase-like"/>
    <property type="match status" value="1"/>
</dbReference>
<evidence type="ECO:0000256" key="5">
    <source>
        <dbReference type="ARBA" id="ARBA00022741"/>
    </source>
</evidence>
<evidence type="ECO:0000256" key="7">
    <source>
        <dbReference type="ARBA" id="ARBA00022962"/>
    </source>
</evidence>
<dbReference type="GO" id="GO:0005524">
    <property type="term" value="F:ATP binding"/>
    <property type="evidence" value="ECO:0007669"/>
    <property type="project" value="UniProtKB-KW"/>
</dbReference>
<reference evidence="11" key="1">
    <citation type="submission" date="2020-07" db="EMBL/GenBank/DDBJ databases">
        <title>Genome sequence and genetic diversity analysis of an under-domesticated orphan crop, white fonio (Digitaria exilis).</title>
        <authorList>
            <person name="Bennetzen J.L."/>
            <person name="Chen S."/>
            <person name="Ma X."/>
            <person name="Wang X."/>
            <person name="Yssel A.E.J."/>
            <person name="Chaluvadi S.R."/>
            <person name="Johnson M."/>
            <person name="Gangashetty P."/>
            <person name="Hamidou F."/>
            <person name="Sanogo M.D."/>
            <person name="Zwaenepoel A."/>
            <person name="Wallace J."/>
            <person name="Van De Peer Y."/>
            <person name="Van Deynze A."/>
        </authorList>
    </citation>
    <scope>NUCLEOTIDE SEQUENCE</scope>
    <source>
        <tissue evidence="11">Leaves</tissue>
    </source>
</reference>
<evidence type="ECO:0000256" key="1">
    <source>
        <dbReference type="ARBA" id="ARBA00005171"/>
    </source>
</evidence>
<keyword evidence="8" id="KW-0665">Pyrimidine biosynthesis</keyword>
<comment type="catalytic activity">
    <reaction evidence="9">
        <text>UTP + L-glutamine + ATP + H2O = CTP + L-glutamate + ADP + phosphate + 2 H(+)</text>
        <dbReference type="Rhea" id="RHEA:26426"/>
        <dbReference type="ChEBI" id="CHEBI:15377"/>
        <dbReference type="ChEBI" id="CHEBI:15378"/>
        <dbReference type="ChEBI" id="CHEBI:29985"/>
        <dbReference type="ChEBI" id="CHEBI:30616"/>
        <dbReference type="ChEBI" id="CHEBI:37563"/>
        <dbReference type="ChEBI" id="CHEBI:43474"/>
        <dbReference type="ChEBI" id="CHEBI:46398"/>
        <dbReference type="ChEBI" id="CHEBI:58359"/>
        <dbReference type="ChEBI" id="CHEBI:456216"/>
        <dbReference type="EC" id="6.3.4.2"/>
    </reaction>
</comment>
<comment type="caution">
    <text evidence="11">The sequence shown here is derived from an EMBL/GenBank/DDBJ whole genome shotgun (WGS) entry which is preliminary data.</text>
</comment>
<dbReference type="Gene3D" id="3.40.50.880">
    <property type="match status" value="1"/>
</dbReference>
<dbReference type="GO" id="GO:0042802">
    <property type="term" value="F:identical protein binding"/>
    <property type="evidence" value="ECO:0007669"/>
    <property type="project" value="TreeGrafter"/>
</dbReference>
<comment type="pathway">
    <text evidence="1">Pyrimidine metabolism; CTP biosynthesis via de novo pathway; CTP from UDP: step 2/2.</text>
</comment>
<dbReference type="EC" id="6.3.4.2" evidence="3"/>
<dbReference type="UniPathway" id="UPA00159">
    <property type="reaction ID" value="UER00277"/>
</dbReference>
<evidence type="ECO:0000256" key="8">
    <source>
        <dbReference type="ARBA" id="ARBA00022975"/>
    </source>
</evidence>
<dbReference type="PANTHER" id="PTHR11550">
    <property type="entry name" value="CTP SYNTHASE"/>
    <property type="match status" value="1"/>
</dbReference>
<organism evidence="11 12">
    <name type="scientific">Digitaria exilis</name>
    <dbReference type="NCBI Taxonomy" id="1010633"/>
    <lineage>
        <taxon>Eukaryota</taxon>
        <taxon>Viridiplantae</taxon>
        <taxon>Streptophyta</taxon>
        <taxon>Embryophyta</taxon>
        <taxon>Tracheophyta</taxon>
        <taxon>Spermatophyta</taxon>
        <taxon>Magnoliopsida</taxon>
        <taxon>Liliopsida</taxon>
        <taxon>Poales</taxon>
        <taxon>Poaceae</taxon>
        <taxon>PACMAD clade</taxon>
        <taxon>Panicoideae</taxon>
        <taxon>Panicodae</taxon>
        <taxon>Paniceae</taxon>
        <taxon>Anthephorinae</taxon>
        <taxon>Digitaria</taxon>
    </lineage>
</organism>
<comment type="similarity">
    <text evidence="2">Belongs to the CTP synthase family.</text>
</comment>
<keyword evidence="6" id="KW-0067">ATP-binding</keyword>
<gene>
    <name evidence="11" type="ORF">HU200_066660</name>
</gene>
<dbReference type="AlphaFoldDB" id="A0A834ZXJ4"/>
<dbReference type="EMBL" id="JACEFO010003178">
    <property type="protein sequence ID" value="KAF8643606.1"/>
    <property type="molecule type" value="Genomic_DNA"/>
</dbReference>
<name>A0A834ZXJ4_9POAL</name>
<dbReference type="GO" id="GO:0003883">
    <property type="term" value="F:CTP synthase activity"/>
    <property type="evidence" value="ECO:0007669"/>
    <property type="project" value="UniProtKB-EC"/>
</dbReference>
<dbReference type="InterPro" id="IPR029062">
    <property type="entry name" value="Class_I_gatase-like"/>
</dbReference>
<dbReference type="InterPro" id="IPR017926">
    <property type="entry name" value="GATASE"/>
</dbReference>
<dbReference type="OrthoDB" id="1739076at2759"/>
<accession>A0A834ZXJ4</accession>
<keyword evidence="12" id="KW-1185">Reference proteome</keyword>
<dbReference type="InterPro" id="IPR004468">
    <property type="entry name" value="CTP_synthase"/>
</dbReference>
<protein>
    <recommendedName>
        <fullName evidence="3">CTP synthase (glutamine hydrolyzing)</fullName>
        <ecNumber evidence="3">6.3.4.2</ecNumber>
    </recommendedName>
</protein>
<proteinExistence type="inferred from homology"/>
<evidence type="ECO:0000313" key="11">
    <source>
        <dbReference type="EMBL" id="KAF8643606.1"/>
    </source>
</evidence>
<feature type="domain" description="Glutamine amidotransferase" evidence="10">
    <location>
        <begin position="34"/>
        <end position="61"/>
    </location>
</feature>
<evidence type="ECO:0000256" key="4">
    <source>
        <dbReference type="ARBA" id="ARBA00022598"/>
    </source>
</evidence>
<dbReference type="PANTHER" id="PTHR11550:SF34">
    <property type="entry name" value="CTP SYNTHASE"/>
    <property type="match status" value="1"/>
</dbReference>
<keyword evidence="5" id="KW-0547">Nucleotide-binding</keyword>
<sequence>MVGELESGGARFRTLTTYVFGKMTLQILELPWHRYFVGVQFHPEFKSRPRKPSPLFTGLIAAASGQVSGGGSTTQRSPAEMEKRPALMKKKVVAAGGAAVASGGLEDGILVGLHASGAALAH</sequence>
<evidence type="ECO:0000256" key="2">
    <source>
        <dbReference type="ARBA" id="ARBA00007533"/>
    </source>
</evidence>
<dbReference type="Pfam" id="PF00117">
    <property type="entry name" value="GATase"/>
    <property type="match status" value="1"/>
</dbReference>
<keyword evidence="4" id="KW-0436">Ligase</keyword>
<keyword evidence="7" id="KW-0315">Glutamine amidotransferase</keyword>
<evidence type="ECO:0000313" key="12">
    <source>
        <dbReference type="Proteomes" id="UP000636709"/>
    </source>
</evidence>
<evidence type="ECO:0000256" key="3">
    <source>
        <dbReference type="ARBA" id="ARBA00012291"/>
    </source>
</evidence>
<dbReference type="PROSITE" id="PS51273">
    <property type="entry name" value="GATASE_TYPE_1"/>
    <property type="match status" value="1"/>
</dbReference>
<evidence type="ECO:0000256" key="6">
    <source>
        <dbReference type="ARBA" id="ARBA00022840"/>
    </source>
</evidence>
<dbReference type="GO" id="GO:0019856">
    <property type="term" value="P:pyrimidine nucleobase biosynthetic process"/>
    <property type="evidence" value="ECO:0007669"/>
    <property type="project" value="TreeGrafter"/>
</dbReference>
<dbReference type="Proteomes" id="UP000636709">
    <property type="component" value="Unassembled WGS sequence"/>
</dbReference>
<dbReference type="GO" id="GO:0044210">
    <property type="term" value="P:'de novo' CTP biosynthetic process"/>
    <property type="evidence" value="ECO:0007669"/>
    <property type="project" value="UniProtKB-UniPathway"/>
</dbReference>
<evidence type="ECO:0000256" key="9">
    <source>
        <dbReference type="ARBA" id="ARBA00047781"/>
    </source>
</evidence>